<accession>A0A1N6L3S7</accession>
<reference evidence="1 2" key="1">
    <citation type="submission" date="2016-11" db="EMBL/GenBank/DDBJ databases">
        <authorList>
            <person name="Jaros S."/>
            <person name="Januszkiewicz K."/>
            <person name="Wedrychowicz H."/>
        </authorList>
    </citation>
    <scope>NUCLEOTIDE SEQUENCE [LARGE SCALE GENOMIC DNA]</scope>
    <source>
        <strain evidence="1 2">GAS95</strain>
    </source>
</reference>
<organism evidence="1 2">
    <name type="scientific">Paraburkholderia phenazinium</name>
    <dbReference type="NCBI Taxonomy" id="60549"/>
    <lineage>
        <taxon>Bacteria</taxon>
        <taxon>Pseudomonadati</taxon>
        <taxon>Pseudomonadota</taxon>
        <taxon>Betaproteobacteria</taxon>
        <taxon>Burkholderiales</taxon>
        <taxon>Burkholderiaceae</taxon>
        <taxon>Paraburkholderia</taxon>
    </lineage>
</organism>
<dbReference type="Pfam" id="PF14106">
    <property type="entry name" value="DUF4279"/>
    <property type="match status" value="1"/>
</dbReference>
<evidence type="ECO:0008006" key="3">
    <source>
        <dbReference type="Google" id="ProtNLM"/>
    </source>
</evidence>
<evidence type="ECO:0000313" key="2">
    <source>
        <dbReference type="Proteomes" id="UP000185151"/>
    </source>
</evidence>
<name>A0A1N6L3S7_9BURK</name>
<dbReference type="Proteomes" id="UP000185151">
    <property type="component" value="Unassembled WGS sequence"/>
</dbReference>
<dbReference type="AlphaFoldDB" id="A0A1N6L3S7"/>
<sequence length="148" mass="16679">MRMFLTLRIRGDHLNPDEVTRILGVSPHASWRKGDRHVTRSNKEVVRRYGVWDWASKDESEALTVDGHVARLRSTFQHAIERLPQLPDVESAWIDLHVVVGDEDEAVSNLSFLMGTEAISTLSGIGLPMEVTVDILPPREEMLEAKAV</sequence>
<dbReference type="RefSeq" id="WP_074300755.1">
    <property type="nucleotide sequence ID" value="NZ_FSRU01000002.1"/>
</dbReference>
<dbReference type="OrthoDB" id="9095800at2"/>
<dbReference type="InterPro" id="IPR025459">
    <property type="entry name" value="DUF4279"/>
</dbReference>
<dbReference type="EMBL" id="FSRU01000002">
    <property type="protein sequence ID" value="SIO63444.1"/>
    <property type="molecule type" value="Genomic_DNA"/>
</dbReference>
<gene>
    <name evidence="1" type="ORF">SAMN05444165_5840</name>
</gene>
<keyword evidence="2" id="KW-1185">Reference proteome</keyword>
<proteinExistence type="predicted"/>
<evidence type="ECO:0000313" key="1">
    <source>
        <dbReference type="EMBL" id="SIO63444.1"/>
    </source>
</evidence>
<protein>
    <recommendedName>
        <fullName evidence="3">DUF4279 domain-containing protein</fullName>
    </recommendedName>
</protein>